<evidence type="ECO:0000256" key="9">
    <source>
        <dbReference type="ARBA" id="ARBA00022691"/>
    </source>
</evidence>
<dbReference type="InterPro" id="IPR046341">
    <property type="entry name" value="SET_dom_sf"/>
</dbReference>
<accession>A0A1L7X8X1</accession>
<name>A0A1L7X8X1_9HELO</name>
<evidence type="ECO:0000313" key="17">
    <source>
        <dbReference type="EMBL" id="CZR61485.1"/>
    </source>
</evidence>
<dbReference type="Pfam" id="PF00856">
    <property type="entry name" value="SET"/>
    <property type="match status" value="1"/>
</dbReference>
<evidence type="ECO:0000256" key="10">
    <source>
        <dbReference type="ARBA" id="ARBA00022853"/>
    </source>
</evidence>
<dbReference type="CDD" id="cd10524">
    <property type="entry name" value="SET_Suv4-20-like"/>
    <property type="match status" value="1"/>
</dbReference>
<evidence type="ECO:0000256" key="14">
    <source>
        <dbReference type="ARBA" id="ARBA00048081"/>
    </source>
</evidence>
<evidence type="ECO:0000256" key="5">
    <source>
        <dbReference type="ARBA" id="ARBA00015413"/>
    </source>
</evidence>
<evidence type="ECO:0000313" key="18">
    <source>
        <dbReference type="Proteomes" id="UP000184330"/>
    </source>
</evidence>
<evidence type="ECO:0000256" key="15">
    <source>
        <dbReference type="SAM" id="MobiDB-lite"/>
    </source>
</evidence>
<organism evidence="17 18">
    <name type="scientific">Phialocephala subalpina</name>
    <dbReference type="NCBI Taxonomy" id="576137"/>
    <lineage>
        <taxon>Eukaryota</taxon>
        <taxon>Fungi</taxon>
        <taxon>Dikarya</taxon>
        <taxon>Ascomycota</taxon>
        <taxon>Pezizomycotina</taxon>
        <taxon>Leotiomycetes</taxon>
        <taxon>Helotiales</taxon>
        <taxon>Mollisiaceae</taxon>
        <taxon>Phialocephala</taxon>
        <taxon>Phialocephala fortinii species complex</taxon>
    </lineage>
</organism>
<feature type="compositionally biased region" description="Polar residues" evidence="15">
    <location>
        <begin position="311"/>
        <end position="334"/>
    </location>
</feature>
<evidence type="ECO:0000259" key="16">
    <source>
        <dbReference type="PROSITE" id="PS50280"/>
    </source>
</evidence>
<evidence type="ECO:0000256" key="7">
    <source>
        <dbReference type="ARBA" id="ARBA00022603"/>
    </source>
</evidence>
<keyword evidence="9" id="KW-0949">S-adenosyl-L-methionine</keyword>
<proteinExistence type="predicted"/>
<dbReference type="EC" id="2.1.1.372" evidence="12"/>
<dbReference type="PANTHER" id="PTHR12977:SF4">
    <property type="entry name" value="HISTONE-LYSINE N-METHYLTRANSFERASE KMT5B"/>
    <property type="match status" value="1"/>
</dbReference>
<dbReference type="GO" id="GO:0005694">
    <property type="term" value="C:chromosome"/>
    <property type="evidence" value="ECO:0007669"/>
    <property type="project" value="UniProtKB-SubCell"/>
</dbReference>
<keyword evidence="10" id="KW-0156">Chromatin regulator</keyword>
<keyword evidence="11" id="KW-0539">Nucleus</keyword>
<reference evidence="17 18" key="1">
    <citation type="submission" date="2016-03" db="EMBL/GenBank/DDBJ databases">
        <authorList>
            <person name="Ploux O."/>
        </authorList>
    </citation>
    <scope>NUCLEOTIDE SEQUENCE [LARGE SCALE GENOMIC DNA]</scope>
    <source>
        <strain evidence="17 18">UAMH 11012</strain>
    </source>
</reference>
<comment type="subcellular location">
    <subcellularLocation>
        <location evidence="3">Chromosome</location>
    </subcellularLocation>
    <subcellularLocation>
        <location evidence="2">Nucleus</location>
    </subcellularLocation>
</comment>
<dbReference type="GO" id="GO:0005634">
    <property type="term" value="C:nucleus"/>
    <property type="evidence" value="ECO:0007669"/>
    <property type="project" value="UniProtKB-SubCell"/>
</dbReference>
<keyword evidence="18" id="KW-1185">Reference proteome</keyword>
<dbReference type="GO" id="GO:0032259">
    <property type="term" value="P:methylation"/>
    <property type="evidence" value="ECO:0007669"/>
    <property type="project" value="UniProtKB-KW"/>
</dbReference>
<feature type="compositionally biased region" description="Basic and acidic residues" evidence="15">
    <location>
        <begin position="530"/>
        <end position="551"/>
    </location>
</feature>
<dbReference type="STRING" id="576137.A0A1L7X8X1"/>
<evidence type="ECO:0000256" key="2">
    <source>
        <dbReference type="ARBA" id="ARBA00004123"/>
    </source>
</evidence>
<dbReference type="PANTHER" id="PTHR12977">
    <property type="entry name" value="SUPPRESSOR OF VARIEGATION 4-20-RELATED"/>
    <property type="match status" value="1"/>
</dbReference>
<feature type="compositionally biased region" description="Polar residues" evidence="15">
    <location>
        <begin position="436"/>
        <end position="461"/>
    </location>
</feature>
<feature type="domain" description="SET" evidence="16">
    <location>
        <begin position="115"/>
        <end position="229"/>
    </location>
</feature>
<evidence type="ECO:0000256" key="11">
    <source>
        <dbReference type="ARBA" id="ARBA00023242"/>
    </source>
</evidence>
<feature type="compositionally biased region" description="Basic residues" evidence="15">
    <location>
        <begin position="552"/>
        <end position="561"/>
    </location>
</feature>
<feature type="compositionally biased region" description="Basic and acidic residues" evidence="15">
    <location>
        <begin position="671"/>
        <end position="683"/>
    </location>
</feature>
<evidence type="ECO:0000256" key="13">
    <source>
        <dbReference type="ARBA" id="ARBA00030653"/>
    </source>
</evidence>
<dbReference type="OrthoDB" id="6627536at2759"/>
<feature type="region of interest" description="Disordered" evidence="15">
    <location>
        <begin position="273"/>
        <end position="467"/>
    </location>
</feature>
<dbReference type="PROSITE" id="PS50280">
    <property type="entry name" value="SET"/>
    <property type="match status" value="1"/>
</dbReference>
<dbReference type="EMBL" id="FJOG01000018">
    <property type="protein sequence ID" value="CZR61485.1"/>
    <property type="molecule type" value="Genomic_DNA"/>
</dbReference>
<evidence type="ECO:0000256" key="3">
    <source>
        <dbReference type="ARBA" id="ARBA00004286"/>
    </source>
</evidence>
<feature type="compositionally biased region" description="Basic and acidic residues" evidence="15">
    <location>
        <begin position="412"/>
        <end position="421"/>
    </location>
</feature>
<evidence type="ECO:0000256" key="8">
    <source>
        <dbReference type="ARBA" id="ARBA00022679"/>
    </source>
</evidence>
<dbReference type="Gene3D" id="2.170.270.10">
    <property type="entry name" value="SET domain"/>
    <property type="match status" value="1"/>
</dbReference>
<dbReference type="InterPro" id="IPR041938">
    <property type="entry name" value="Hist-Lys_N-MTase_N"/>
</dbReference>
<protein>
    <recommendedName>
        <fullName evidence="5">Histone-lysine N-methyltransferase SET9</fullName>
        <ecNumber evidence="12">2.1.1.372</ecNumber>
    </recommendedName>
    <alternativeName>
        <fullName evidence="4">Histone-lysine N-methyltransferase set9</fullName>
    </alternativeName>
    <alternativeName>
        <fullName evidence="13">SET domain protein 9</fullName>
    </alternativeName>
</protein>
<keyword evidence="6" id="KW-0158">Chromosome</keyword>
<feature type="region of interest" description="Disordered" evidence="15">
    <location>
        <begin position="503"/>
        <end position="574"/>
    </location>
</feature>
<gene>
    <name evidence="17" type="ORF">PAC_11381</name>
</gene>
<evidence type="ECO:0000256" key="6">
    <source>
        <dbReference type="ARBA" id="ARBA00022454"/>
    </source>
</evidence>
<dbReference type="GO" id="GO:0140943">
    <property type="term" value="F:histone H4K20 trimethyltransferase activity"/>
    <property type="evidence" value="ECO:0007669"/>
    <property type="project" value="UniProtKB-EC"/>
</dbReference>
<dbReference type="SMART" id="SM00317">
    <property type="entry name" value="SET"/>
    <property type="match status" value="1"/>
</dbReference>
<comment type="catalytic activity">
    <reaction evidence="14">
        <text>L-lysyl(20)-[histone H4] + 3 S-adenosyl-L-methionine = N(6),N(6),N(6)-trimethyl-L-lysyl(20)-[histone H4] + 3 S-adenosyl-L-homocysteine + 3 H(+)</text>
        <dbReference type="Rhea" id="RHEA:64456"/>
        <dbReference type="Rhea" id="RHEA-COMP:15554"/>
        <dbReference type="Rhea" id="RHEA-COMP:15998"/>
        <dbReference type="ChEBI" id="CHEBI:15378"/>
        <dbReference type="ChEBI" id="CHEBI:29969"/>
        <dbReference type="ChEBI" id="CHEBI:57856"/>
        <dbReference type="ChEBI" id="CHEBI:59789"/>
        <dbReference type="ChEBI" id="CHEBI:61961"/>
        <dbReference type="EC" id="2.1.1.372"/>
    </reaction>
</comment>
<dbReference type="Gene3D" id="1.10.10.1700">
    <property type="entry name" value="Histone-lysine N-methyltransferase"/>
    <property type="match status" value="1"/>
</dbReference>
<keyword evidence="7 17" id="KW-0489">Methyltransferase</keyword>
<dbReference type="InterPro" id="IPR025783">
    <property type="entry name" value="Set9_fungi"/>
</dbReference>
<sequence>MPAKQSSPKKERLTLAQLAAYDDILTDALVDHVYFWTTIRKNKSAYHSSRGITEEAVTAILQKHVIIGKDSAKAEAELLALPGLSKFSNSLKTDKEKDDFRRHLRKYINIYLPDCPFEVSSTNRYTIVTQEAAATARRFIKKGEVVKYLCGIQVIMTEEEEELIKSSRRDFSIVVSSRNKTASLFLGPARFANHDCGASARLMTTGTNGMEIIAVRDIEIGEEITVSYGENYFGEDNCECLCQTCEERCLNGWSKGEDGETKTIPKLSIEESTEGYSFRRRRRRDSIDSSRNGSETPDIQIRPHVPKRTPRSLSRFKNNDSPMSPSVEPVQSETPQKRKRQSSITSLLSPEKINGVTPQKSKRQDEIRVEIPPMLSAEKVVDELAQSQTPLKRKREEEVSPSPSGSAKRARKDTTVKKEPSHLNLSTLACPDLGPESSSCDSRGASLSPSGTDNQTSTDATSVDEDTIVVEPFINPTISKLRRSRRGSRQTLLEQAKAGESVLVGGSTSTEHPVLRDDTSSVLSELPSEMFDRDDSVTPRRQDKAIIEVKPKQPKGNKRKRKEAEPTSDMDHAPEVRVPGDYVLTPRLLVDLASAWITCKICEESFVQKDAYFTRSSCPRCERHSKLYGYMWPKTDKEGRDDSEERVLDHRTVHRFIRPHEEKQARKRNRSATESRDVTREISEVVEEEEEPPKKKKNGWGGKRVKGSRLTM</sequence>
<dbReference type="InterPro" id="IPR039977">
    <property type="entry name" value="Suv4-20/Set9"/>
</dbReference>
<evidence type="ECO:0000256" key="4">
    <source>
        <dbReference type="ARBA" id="ARBA00014232"/>
    </source>
</evidence>
<dbReference type="AlphaFoldDB" id="A0A1L7X8X1"/>
<dbReference type="InterPro" id="IPR001214">
    <property type="entry name" value="SET_dom"/>
</dbReference>
<feature type="compositionally biased region" description="Basic and acidic residues" evidence="15">
    <location>
        <begin position="562"/>
        <end position="574"/>
    </location>
</feature>
<evidence type="ECO:0000256" key="1">
    <source>
        <dbReference type="ARBA" id="ARBA00001984"/>
    </source>
</evidence>
<dbReference type="Proteomes" id="UP000184330">
    <property type="component" value="Unassembled WGS sequence"/>
</dbReference>
<feature type="compositionally biased region" description="Basic residues" evidence="15">
    <location>
        <begin position="694"/>
        <end position="712"/>
    </location>
</feature>
<dbReference type="SUPFAM" id="SSF82199">
    <property type="entry name" value="SET domain"/>
    <property type="match status" value="1"/>
</dbReference>
<comment type="function">
    <text evidence="1">Histone methyltransferase that trimethylates 'Lys-20' of histone H4 to form H4K20me3.</text>
</comment>
<keyword evidence="8 17" id="KW-0808">Transferase</keyword>
<dbReference type="PROSITE" id="PS51567">
    <property type="entry name" value="SAM_MT43_SUVAR420_1"/>
    <property type="match status" value="1"/>
</dbReference>
<feature type="region of interest" description="Disordered" evidence="15">
    <location>
        <begin position="658"/>
        <end position="712"/>
    </location>
</feature>
<evidence type="ECO:0000256" key="12">
    <source>
        <dbReference type="ARBA" id="ARBA00024057"/>
    </source>
</evidence>